<dbReference type="SFLD" id="SFLDG00358">
    <property type="entry name" value="Main_(cytGST)"/>
    <property type="match status" value="1"/>
</dbReference>
<dbReference type="Pfam" id="PF13410">
    <property type="entry name" value="GST_C_2"/>
    <property type="match status" value="1"/>
</dbReference>
<dbReference type="GO" id="GO:0006749">
    <property type="term" value="P:glutathione metabolic process"/>
    <property type="evidence" value="ECO:0000318"/>
    <property type="project" value="GO_Central"/>
</dbReference>
<dbReference type="Gramene" id="TraesKAR2A01G0464770.1">
    <property type="protein sequence ID" value="cds.TraesKAR2A01G0464770.1"/>
    <property type="gene ID" value="TraesKAR2A01G0464770"/>
</dbReference>
<dbReference type="InterPro" id="IPR036249">
    <property type="entry name" value="Thioredoxin-like_sf"/>
</dbReference>
<dbReference type="SFLD" id="SFLDS00019">
    <property type="entry name" value="Glutathione_Transferase_(cytos"/>
    <property type="match status" value="1"/>
</dbReference>
<organism evidence="8">
    <name type="scientific">Triticum aestivum</name>
    <name type="common">Wheat</name>
    <dbReference type="NCBI Taxonomy" id="4565"/>
    <lineage>
        <taxon>Eukaryota</taxon>
        <taxon>Viridiplantae</taxon>
        <taxon>Streptophyta</taxon>
        <taxon>Embryophyta</taxon>
        <taxon>Tracheophyta</taxon>
        <taxon>Spermatophyta</taxon>
        <taxon>Magnoliopsida</taxon>
        <taxon>Liliopsida</taxon>
        <taxon>Poales</taxon>
        <taxon>Poaceae</taxon>
        <taxon>BOP clade</taxon>
        <taxon>Pooideae</taxon>
        <taxon>Triticodae</taxon>
        <taxon>Triticeae</taxon>
        <taxon>Triticinae</taxon>
        <taxon>Triticum</taxon>
    </lineage>
</organism>
<dbReference type="STRING" id="4565.A0A3B6B6S3"/>
<dbReference type="InterPro" id="IPR004045">
    <property type="entry name" value="Glutathione_S-Trfase_N"/>
</dbReference>
<dbReference type="OrthoDB" id="4951845at2759"/>
<evidence type="ECO:0000313" key="9">
    <source>
        <dbReference type="Proteomes" id="UP000019116"/>
    </source>
</evidence>
<feature type="domain" description="GST N-terminal" evidence="6">
    <location>
        <begin position="45"/>
        <end position="125"/>
    </location>
</feature>
<accession>A0A3B6B6S3</accession>
<dbReference type="SFLD" id="SFLDG01152">
    <property type="entry name" value="Main.3:_Omega-_and_Tau-like"/>
    <property type="match status" value="1"/>
</dbReference>
<evidence type="ECO:0000256" key="3">
    <source>
        <dbReference type="ARBA" id="ARBA00025743"/>
    </source>
</evidence>
<sequence length="276" mass="29523">MTIDRVLCRPSLGAQNKNLSHWPESTREISSSDDMAAGAAGGGSDELKLLGAWVSPFVHRVQVALHLKGLTGYEYAEEDLTNKSDLLLASNPVHTKVPVLLHAGKPVCESMLIVQYLDEAFPGSGPALLPADPHDRAVARFWAAYADDQFFASWIKAFVGTTDEERAAATEAAAAALQKMEGAFGECSKGKPFFGGDGPGYVDIALGGFVAWMRAFHAVAGVNLLDAARTPLLAAWADRFAALDAAKEVIPDVDRIAEFAKHGLLPLLQKLHSTKN</sequence>
<dbReference type="CDD" id="cd03058">
    <property type="entry name" value="GST_N_Tau"/>
    <property type="match status" value="1"/>
</dbReference>
<keyword evidence="9" id="KW-1185">Reference proteome</keyword>
<dbReference type="Pfam" id="PF02798">
    <property type="entry name" value="GST_N"/>
    <property type="match status" value="1"/>
</dbReference>
<keyword evidence="2" id="KW-0808">Transferase</keyword>
<dbReference type="RefSeq" id="XP_044459353.1">
    <property type="nucleotide sequence ID" value="XM_044603418.1"/>
</dbReference>
<evidence type="ECO:0000256" key="1">
    <source>
        <dbReference type="ARBA" id="ARBA00012452"/>
    </source>
</evidence>
<dbReference type="InterPro" id="IPR036282">
    <property type="entry name" value="Glutathione-S-Trfase_C_sf"/>
</dbReference>
<dbReference type="PANTHER" id="PTHR11260:SF555">
    <property type="entry name" value="GLUTATHIONE TRANSFERASE"/>
    <property type="match status" value="1"/>
</dbReference>
<evidence type="ECO:0000259" key="7">
    <source>
        <dbReference type="PROSITE" id="PS50405"/>
    </source>
</evidence>
<reference evidence="8" key="1">
    <citation type="submission" date="2018-08" db="EMBL/GenBank/DDBJ databases">
        <authorList>
            <person name="Rossello M."/>
        </authorList>
    </citation>
    <scope>NUCLEOTIDE SEQUENCE [LARGE SCALE GENOMIC DNA]</scope>
    <source>
        <strain evidence="8">cv. Chinese Spring</strain>
    </source>
</reference>
<dbReference type="PANTHER" id="PTHR11260">
    <property type="entry name" value="GLUTATHIONE S-TRANSFERASE, GST, SUPERFAMILY, GST DOMAIN CONTAINING"/>
    <property type="match status" value="1"/>
</dbReference>
<dbReference type="GO" id="GO:0005737">
    <property type="term" value="C:cytoplasm"/>
    <property type="evidence" value="ECO:0000318"/>
    <property type="project" value="GO_Central"/>
</dbReference>
<dbReference type="PROSITE" id="PS50404">
    <property type="entry name" value="GST_NTER"/>
    <property type="match status" value="1"/>
</dbReference>
<dbReference type="InterPro" id="IPR010987">
    <property type="entry name" value="Glutathione-S-Trfase_C-like"/>
</dbReference>
<dbReference type="EC" id="2.5.1.18" evidence="1"/>
<evidence type="ECO:0000256" key="4">
    <source>
        <dbReference type="ARBA" id="ARBA00047960"/>
    </source>
</evidence>
<dbReference type="CDD" id="cd03185">
    <property type="entry name" value="GST_C_Tau"/>
    <property type="match status" value="1"/>
</dbReference>
<dbReference type="Proteomes" id="UP000019116">
    <property type="component" value="Chromosome 2A"/>
</dbReference>
<dbReference type="PaxDb" id="4565-Traes_2AL_85270A404.2"/>
<dbReference type="PROSITE" id="PS50405">
    <property type="entry name" value="GST_CTER"/>
    <property type="match status" value="1"/>
</dbReference>
<dbReference type="Gene3D" id="3.40.30.10">
    <property type="entry name" value="Glutaredoxin"/>
    <property type="match status" value="1"/>
</dbReference>
<evidence type="ECO:0000256" key="5">
    <source>
        <dbReference type="SAM" id="MobiDB-lite"/>
    </source>
</evidence>
<feature type="domain" description="GST C-terminal" evidence="7">
    <location>
        <begin position="132"/>
        <end position="267"/>
    </location>
</feature>
<evidence type="ECO:0000256" key="2">
    <source>
        <dbReference type="ARBA" id="ARBA00022679"/>
    </source>
</evidence>
<dbReference type="GeneID" id="123190713"/>
<dbReference type="FunFam" id="1.20.1050.10:FF:000023">
    <property type="entry name" value="Probable glutathione S-transferase GSTU6"/>
    <property type="match status" value="1"/>
</dbReference>
<comment type="catalytic activity">
    <reaction evidence="4">
        <text>RX + glutathione = an S-substituted glutathione + a halide anion + H(+)</text>
        <dbReference type="Rhea" id="RHEA:16437"/>
        <dbReference type="ChEBI" id="CHEBI:15378"/>
        <dbReference type="ChEBI" id="CHEBI:16042"/>
        <dbReference type="ChEBI" id="CHEBI:17792"/>
        <dbReference type="ChEBI" id="CHEBI:57925"/>
        <dbReference type="ChEBI" id="CHEBI:90779"/>
        <dbReference type="EC" id="2.5.1.18"/>
    </reaction>
</comment>
<evidence type="ECO:0000313" key="8">
    <source>
        <dbReference type="EnsemblPlants" id="TraesCS2A02G504300.2"/>
    </source>
</evidence>
<dbReference type="SUPFAM" id="SSF52833">
    <property type="entry name" value="Thioredoxin-like"/>
    <property type="match status" value="1"/>
</dbReference>
<comment type="similarity">
    <text evidence="3">Belongs to the GST superfamily. Tau family.</text>
</comment>
<dbReference type="FunFam" id="3.40.30.10:FF:000044">
    <property type="entry name" value="Glutathione S-transferase GSTU6"/>
    <property type="match status" value="1"/>
</dbReference>
<feature type="region of interest" description="Disordered" evidence="5">
    <location>
        <begin position="17"/>
        <end position="39"/>
    </location>
</feature>
<dbReference type="SUPFAM" id="SSF47616">
    <property type="entry name" value="GST C-terminal domain-like"/>
    <property type="match status" value="1"/>
</dbReference>
<dbReference type="EnsemblPlants" id="TraesCS2A02G504300.2">
    <property type="protein sequence ID" value="TraesCS2A02G504300.2"/>
    <property type="gene ID" value="TraesCS2A02G504300"/>
</dbReference>
<dbReference type="GO" id="GO:0004364">
    <property type="term" value="F:glutathione transferase activity"/>
    <property type="evidence" value="ECO:0000318"/>
    <property type="project" value="GO_Central"/>
</dbReference>
<dbReference type="Gene3D" id="1.20.1050.10">
    <property type="match status" value="1"/>
</dbReference>
<evidence type="ECO:0000259" key="6">
    <source>
        <dbReference type="PROSITE" id="PS50404"/>
    </source>
</evidence>
<dbReference type="InterPro" id="IPR045074">
    <property type="entry name" value="GST_C_Tau"/>
</dbReference>
<dbReference type="InterPro" id="IPR040079">
    <property type="entry name" value="Glutathione_S-Trfase"/>
</dbReference>
<dbReference type="Gramene" id="TraesCS2A02G504300.2">
    <property type="protein sequence ID" value="TraesCS2A02G504300.2"/>
    <property type="gene ID" value="TraesCS2A02G504300"/>
</dbReference>
<dbReference type="InterPro" id="IPR045073">
    <property type="entry name" value="Omega/Tau-like"/>
</dbReference>
<dbReference type="Gramene" id="TraesCS2A03G1173500.1">
    <property type="protein sequence ID" value="TraesCS2A03G1173500.1.CDS"/>
    <property type="gene ID" value="TraesCS2A03G1173500"/>
</dbReference>
<proteinExistence type="inferred from homology"/>
<dbReference type="SMR" id="A0A3B6B6S3"/>
<gene>
    <name evidence="8" type="primary">LOC123190713</name>
</gene>
<name>A0A3B6B6S3_WHEAT</name>
<protein>
    <recommendedName>
        <fullName evidence="1">glutathione transferase</fullName>
        <ecNumber evidence="1">2.5.1.18</ecNumber>
    </recommendedName>
</protein>
<reference evidence="8" key="2">
    <citation type="submission" date="2018-10" db="UniProtKB">
        <authorList>
            <consortium name="EnsemblPlants"/>
        </authorList>
    </citation>
    <scope>IDENTIFICATION</scope>
</reference>
<dbReference type="AlphaFoldDB" id="A0A3B6B6S3"/>